<gene>
    <name evidence="3" type="ORF">FOZ60_005733</name>
</gene>
<comment type="caution">
    <text evidence="3">The sequence shown here is derived from an EMBL/GenBank/DDBJ whole genome shotgun (WGS) entry which is preliminary data.</text>
</comment>
<protein>
    <recommendedName>
        <fullName evidence="2">Myb-like domain-containing protein</fullName>
    </recommendedName>
</protein>
<evidence type="ECO:0000313" key="4">
    <source>
        <dbReference type="Proteomes" id="UP000541610"/>
    </source>
</evidence>
<evidence type="ECO:0000259" key="2">
    <source>
        <dbReference type="PROSITE" id="PS50090"/>
    </source>
</evidence>
<proteinExistence type="predicted"/>
<reference evidence="3 4" key="1">
    <citation type="submission" date="2020-04" db="EMBL/GenBank/DDBJ databases">
        <title>Perkinsus olseni comparative genomics.</title>
        <authorList>
            <person name="Bogema D.R."/>
        </authorList>
    </citation>
    <scope>NUCLEOTIDE SEQUENCE [LARGE SCALE GENOMIC DNA]</scope>
    <source>
        <strain evidence="3">00978-12</strain>
    </source>
</reference>
<evidence type="ECO:0000256" key="1">
    <source>
        <dbReference type="SAM" id="MobiDB-lite"/>
    </source>
</evidence>
<dbReference type="InterPro" id="IPR001005">
    <property type="entry name" value="SANT/Myb"/>
</dbReference>
<accession>A0A7J6NQF1</accession>
<dbReference type="AlphaFoldDB" id="A0A7J6NQF1"/>
<organism evidence="3 4">
    <name type="scientific">Perkinsus olseni</name>
    <name type="common">Perkinsus atlanticus</name>
    <dbReference type="NCBI Taxonomy" id="32597"/>
    <lineage>
        <taxon>Eukaryota</taxon>
        <taxon>Sar</taxon>
        <taxon>Alveolata</taxon>
        <taxon>Perkinsozoa</taxon>
        <taxon>Perkinsea</taxon>
        <taxon>Perkinsida</taxon>
        <taxon>Perkinsidae</taxon>
        <taxon>Perkinsus</taxon>
    </lineage>
</organism>
<sequence length="297" mass="34788">MSCMHECPPAIDDAWDALIRVATTYVDDPHAFLLEVYKSFADHLMEGYWSTRQSRVCEYISQGFSVMDSRYDGGDDQRPREQLLEDYLYDLALVNSGIREDQRAERKRRKRAAARAEREAEPSQPSGTHQNGPRRHPLVHGPSTGRKVSASFDSDDDDDDEEEEETTEETEDSDRPTQCRETNRKSTGREVPENTPGSPRRDAGERADSARSREPGTPPEERRRMPVWMVSPRPRRGGGKWTEREQESLERGLEKYEGKWNRWQLMLADRDLWFAPHRTKEHLRERHKRMCKERRHH</sequence>
<dbReference type="PROSITE" id="PS50090">
    <property type="entry name" value="MYB_LIKE"/>
    <property type="match status" value="1"/>
</dbReference>
<name>A0A7J6NQF1_PEROL</name>
<feature type="compositionally biased region" description="Basic and acidic residues" evidence="1">
    <location>
        <begin position="173"/>
        <end position="192"/>
    </location>
</feature>
<feature type="region of interest" description="Disordered" evidence="1">
    <location>
        <begin position="100"/>
        <end position="246"/>
    </location>
</feature>
<dbReference type="Proteomes" id="UP000541610">
    <property type="component" value="Unassembled WGS sequence"/>
</dbReference>
<feature type="compositionally biased region" description="Basic and acidic residues" evidence="1">
    <location>
        <begin position="199"/>
        <end position="224"/>
    </location>
</feature>
<feature type="domain" description="Myb-like" evidence="2">
    <location>
        <begin position="233"/>
        <end position="291"/>
    </location>
</feature>
<dbReference type="OrthoDB" id="10399152at2759"/>
<evidence type="ECO:0000313" key="3">
    <source>
        <dbReference type="EMBL" id="KAF4686035.1"/>
    </source>
</evidence>
<dbReference type="EMBL" id="JABANP010000237">
    <property type="protein sequence ID" value="KAF4686035.1"/>
    <property type="molecule type" value="Genomic_DNA"/>
</dbReference>
<feature type="compositionally biased region" description="Acidic residues" evidence="1">
    <location>
        <begin position="153"/>
        <end position="172"/>
    </location>
</feature>